<dbReference type="InterPro" id="IPR029044">
    <property type="entry name" value="Nucleotide-diphossugar_trans"/>
</dbReference>
<dbReference type="Gene3D" id="3.90.550.10">
    <property type="entry name" value="Spore Coat Polysaccharide Biosynthesis Protein SpsA, Chain A"/>
    <property type="match status" value="1"/>
</dbReference>
<accession>A0ABT8A5N4</accession>
<evidence type="ECO:0000313" key="2">
    <source>
        <dbReference type="EMBL" id="MDN3565067.1"/>
    </source>
</evidence>
<dbReference type="InterPro" id="IPR050834">
    <property type="entry name" value="Glycosyltransf_2"/>
</dbReference>
<dbReference type="PANTHER" id="PTHR43685:SF2">
    <property type="entry name" value="GLYCOSYLTRANSFERASE 2-LIKE DOMAIN-CONTAINING PROTEIN"/>
    <property type="match status" value="1"/>
</dbReference>
<reference evidence="3" key="1">
    <citation type="journal article" date="2019" name="Int. J. Syst. Evol. Microbiol.">
        <title>The Global Catalogue of Microorganisms (GCM) 10K type strain sequencing project: providing services to taxonomists for standard genome sequencing and annotation.</title>
        <authorList>
            <consortium name="The Broad Institute Genomics Platform"/>
            <consortium name="The Broad Institute Genome Sequencing Center for Infectious Disease"/>
            <person name="Wu L."/>
            <person name="Ma J."/>
        </authorList>
    </citation>
    <scope>NUCLEOTIDE SEQUENCE [LARGE SCALE GENOMIC DNA]</scope>
    <source>
        <strain evidence="3">CECT 7131</strain>
    </source>
</reference>
<dbReference type="EC" id="2.4.-.-" evidence="2"/>
<protein>
    <submittedName>
        <fullName evidence="2">Glycosyltransferase family 2 protein</fullName>
        <ecNumber evidence="2">2.4.-.-</ecNumber>
    </submittedName>
</protein>
<proteinExistence type="predicted"/>
<sequence length="311" mass="33632">MPPVASVVIPAHDAAAFLGEALAACLAQTLPEIEVIVVDDGSRDRTWDILTAAAAGDRRIRPLRRAAAGGPGAARNAGLDLAEGRWVALLDADDLFLPDRLQRLVGQAERLQADLVADNPERRDFASGRRLGSLLPAAATSAGPLSLLALVQGDMPDQPADSKLGYLKPVFRRSFLEQHRLRYAEDIRVGEDFLFLFECLARGGRCHLLPEPGYVYRVREGSLSQGNAGALQLSRANRRLPGLLPPGAEPALRALLRRRQRLIDFDCFAFEIAGGHPGAALRHLHWGGPAHALRQFRLAAGAARRRLAGRG</sequence>
<dbReference type="InterPro" id="IPR001173">
    <property type="entry name" value="Glyco_trans_2-like"/>
</dbReference>
<gene>
    <name evidence="2" type="ORF">QWZ14_11915</name>
</gene>
<organism evidence="2 3">
    <name type="scientific">Paeniroseomonas aquatica</name>
    <dbReference type="NCBI Taxonomy" id="373043"/>
    <lineage>
        <taxon>Bacteria</taxon>
        <taxon>Pseudomonadati</taxon>
        <taxon>Pseudomonadota</taxon>
        <taxon>Alphaproteobacteria</taxon>
        <taxon>Acetobacterales</taxon>
        <taxon>Acetobacteraceae</taxon>
        <taxon>Paeniroseomonas</taxon>
    </lineage>
</organism>
<dbReference type="SUPFAM" id="SSF53448">
    <property type="entry name" value="Nucleotide-diphospho-sugar transferases"/>
    <property type="match status" value="1"/>
</dbReference>
<keyword evidence="2" id="KW-0328">Glycosyltransferase</keyword>
<dbReference type="RefSeq" id="WP_290316887.1">
    <property type="nucleotide sequence ID" value="NZ_JAUFPN010000127.1"/>
</dbReference>
<dbReference type="PANTHER" id="PTHR43685">
    <property type="entry name" value="GLYCOSYLTRANSFERASE"/>
    <property type="match status" value="1"/>
</dbReference>
<keyword evidence="3" id="KW-1185">Reference proteome</keyword>
<comment type="caution">
    <text evidence="2">The sequence shown here is derived from an EMBL/GenBank/DDBJ whole genome shotgun (WGS) entry which is preliminary data.</text>
</comment>
<dbReference type="GO" id="GO:0016757">
    <property type="term" value="F:glycosyltransferase activity"/>
    <property type="evidence" value="ECO:0007669"/>
    <property type="project" value="UniProtKB-KW"/>
</dbReference>
<feature type="domain" description="Glycosyltransferase 2-like" evidence="1">
    <location>
        <begin position="6"/>
        <end position="127"/>
    </location>
</feature>
<evidence type="ECO:0000313" key="3">
    <source>
        <dbReference type="Proteomes" id="UP001529369"/>
    </source>
</evidence>
<dbReference type="Proteomes" id="UP001529369">
    <property type="component" value="Unassembled WGS sequence"/>
</dbReference>
<dbReference type="Pfam" id="PF00535">
    <property type="entry name" value="Glycos_transf_2"/>
    <property type="match status" value="1"/>
</dbReference>
<keyword evidence="2" id="KW-0808">Transferase</keyword>
<dbReference type="EMBL" id="JAUFPN010000127">
    <property type="protein sequence ID" value="MDN3565067.1"/>
    <property type="molecule type" value="Genomic_DNA"/>
</dbReference>
<name>A0ABT8A5N4_9PROT</name>
<evidence type="ECO:0000259" key="1">
    <source>
        <dbReference type="Pfam" id="PF00535"/>
    </source>
</evidence>
<dbReference type="CDD" id="cd00761">
    <property type="entry name" value="Glyco_tranf_GTA_type"/>
    <property type="match status" value="1"/>
</dbReference>